<dbReference type="PANTHER" id="PTHR43132">
    <property type="entry name" value="ARSENICAL RESISTANCE OPERON REPRESSOR ARSR-RELATED"/>
    <property type="match status" value="1"/>
</dbReference>
<dbReference type="PRINTS" id="PR00778">
    <property type="entry name" value="HTHARSR"/>
</dbReference>
<feature type="domain" description="HTH arsR-type" evidence="4">
    <location>
        <begin position="11"/>
        <end position="104"/>
    </location>
</feature>
<evidence type="ECO:0000313" key="5">
    <source>
        <dbReference type="EMBL" id="VVO64994.1"/>
    </source>
</evidence>
<gene>
    <name evidence="5" type="ORF">PS900_01002</name>
</gene>
<evidence type="ECO:0000256" key="1">
    <source>
        <dbReference type="ARBA" id="ARBA00023015"/>
    </source>
</evidence>
<keyword evidence="2" id="KW-0238">DNA-binding</keyword>
<protein>
    <recommendedName>
        <fullName evidence="4">HTH arsR-type domain-containing protein</fullName>
    </recommendedName>
</protein>
<evidence type="ECO:0000256" key="2">
    <source>
        <dbReference type="ARBA" id="ARBA00023125"/>
    </source>
</evidence>
<dbReference type="GO" id="GO:0003677">
    <property type="term" value="F:DNA binding"/>
    <property type="evidence" value="ECO:0007669"/>
    <property type="project" value="UniProtKB-KW"/>
</dbReference>
<dbReference type="EMBL" id="CABVIE010000002">
    <property type="protein sequence ID" value="VVO64994.1"/>
    <property type="molecule type" value="Genomic_DNA"/>
</dbReference>
<dbReference type="NCBIfam" id="NF033788">
    <property type="entry name" value="HTH_metalloreg"/>
    <property type="match status" value="1"/>
</dbReference>
<sequence length="131" mass="14500">MSLTQEALESLKSEAVAAADLVRLIGTPTRLLLLCHLAQGECSVAELERGLGVRQPGLSQQLSELRQNNLVKTRRESRSIFYSISDLRVLRVLEGLHSALFKEHVATAERPRLVASNSLPREAAQFAKVIR</sequence>
<reference evidence="5 6" key="1">
    <citation type="submission" date="2019-09" db="EMBL/GenBank/DDBJ databases">
        <authorList>
            <person name="Chandra G."/>
            <person name="Truman W A."/>
        </authorList>
    </citation>
    <scope>NUCLEOTIDE SEQUENCE [LARGE SCALE GENOMIC DNA]</scope>
    <source>
        <strain evidence="5">PS900</strain>
    </source>
</reference>
<organism evidence="5 6">
    <name type="scientific">Pseudomonas fluorescens</name>
    <dbReference type="NCBI Taxonomy" id="294"/>
    <lineage>
        <taxon>Bacteria</taxon>
        <taxon>Pseudomonadati</taxon>
        <taxon>Pseudomonadota</taxon>
        <taxon>Gammaproteobacteria</taxon>
        <taxon>Pseudomonadales</taxon>
        <taxon>Pseudomonadaceae</taxon>
        <taxon>Pseudomonas</taxon>
    </lineage>
</organism>
<keyword evidence="3" id="KW-0804">Transcription</keyword>
<comment type="caution">
    <text evidence="5">The sequence shown here is derived from an EMBL/GenBank/DDBJ whole genome shotgun (WGS) entry which is preliminary data.</text>
</comment>
<dbReference type="AlphaFoldDB" id="A0A8H2NNB6"/>
<dbReference type="SUPFAM" id="SSF46785">
    <property type="entry name" value="Winged helix' DNA-binding domain"/>
    <property type="match status" value="1"/>
</dbReference>
<dbReference type="GO" id="GO:0003700">
    <property type="term" value="F:DNA-binding transcription factor activity"/>
    <property type="evidence" value="ECO:0007669"/>
    <property type="project" value="InterPro"/>
</dbReference>
<keyword evidence="1" id="KW-0805">Transcription regulation</keyword>
<dbReference type="Gene3D" id="1.10.10.10">
    <property type="entry name" value="Winged helix-like DNA-binding domain superfamily/Winged helix DNA-binding domain"/>
    <property type="match status" value="1"/>
</dbReference>
<dbReference type="CDD" id="cd00090">
    <property type="entry name" value="HTH_ARSR"/>
    <property type="match status" value="1"/>
</dbReference>
<dbReference type="PROSITE" id="PS50987">
    <property type="entry name" value="HTH_ARSR_2"/>
    <property type="match status" value="1"/>
</dbReference>
<evidence type="ECO:0000313" key="6">
    <source>
        <dbReference type="Proteomes" id="UP000325723"/>
    </source>
</evidence>
<dbReference type="InterPro" id="IPR036390">
    <property type="entry name" value="WH_DNA-bd_sf"/>
</dbReference>
<dbReference type="InterPro" id="IPR011991">
    <property type="entry name" value="ArsR-like_HTH"/>
</dbReference>
<dbReference type="PANTHER" id="PTHR43132:SF2">
    <property type="entry name" value="ARSENICAL RESISTANCE OPERON REPRESSOR ARSR-RELATED"/>
    <property type="match status" value="1"/>
</dbReference>
<evidence type="ECO:0000256" key="3">
    <source>
        <dbReference type="ARBA" id="ARBA00023163"/>
    </source>
</evidence>
<evidence type="ECO:0000259" key="4">
    <source>
        <dbReference type="PROSITE" id="PS50987"/>
    </source>
</evidence>
<dbReference type="Pfam" id="PF01022">
    <property type="entry name" value="HTH_5"/>
    <property type="match status" value="1"/>
</dbReference>
<name>A0A8H2NNB6_PSEFL</name>
<dbReference type="Proteomes" id="UP000325723">
    <property type="component" value="Unassembled WGS sequence"/>
</dbReference>
<proteinExistence type="predicted"/>
<dbReference type="InterPro" id="IPR036388">
    <property type="entry name" value="WH-like_DNA-bd_sf"/>
</dbReference>
<dbReference type="InterPro" id="IPR051011">
    <property type="entry name" value="Metal_resp_trans_reg"/>
</dbReference>
<dbReference type="InterPro" id="IPR001845">
    <property type="entry name" value="HTH_ArsR_DNA-bd_dom"/>
</dbReference>
<accession>A0A8H2NNB6</accession>
<dbReference type="SMART" id="SM00418">
    <property type="entry name" value="HTH_ARSR"/>
    <property type="match status" value="1"/>
</dbReference>